<dbReference type="AlphaFoldDB" id="A0A9P6HGX2"/>
<feature type="compositionally biased region" description="Low complexity" evidence="1">
    <location>
        <begin position="850"/>
        <end position="860"/>
    </location>
</feature>
<feature type="compositionally biased region" description="Basic and acidic residues" evidence="1">
    <location>
        <begin position="589"/>
        <end position="600"/>
    </location>
</feature>
<feature type="region of interest" description="Disordered" evidence="1">
    <location>
        <begin position="473"/>
        <end position="531"/>
    </location>
</feature>
<evidence type="ECO:0000256" key="1">
    <source>
        <dbReference type="SAM" id="MobiDB-lite"/>
    </source>
</evidence>
<dbReference type="OrthoDB" id="3358646at2759"/>
<comment type="caution">
    <text evidence="2">The sequence shown here is derived from an EMBL/GenBank/DDBJ whole genome shotgun (WGS) entry which is preliminary data.</text>
</comment>
<name>A0A9P6HGX2_9AGAM</name>
<dbReference type="PANTHER" id="PTHR38696:SF1">
    <property type="entry name" value="MEDIATOR OF RNA POLYMERASE II TRANSCRIPTION SUBUNIT 13"/>
    <property type="match status" value="1"/>
</dbReference>
<protein>
    <submittedName>
        <fullName evidence="2">Uncharacterized protein</fullName>
    </submittedName>
</protein>
<proteinExistence type="predicted"/>
<evidence type="ECO:0000313" key="2">
    <source>
        <dbReference type="EMBL" id="KAF9786967.1"/>
    </source>
</evidence>
<reference evidence="2" key="2">
    <citation type="submission" date="2020-11" db="EMBL/GenBank/DDBJ databases">
        <authorList>
            <consortium name="DOE Joint Genome Institute"/>
            <person name="Kuo A."/>
            <person name="Miyauchi S."/>
            <person name="Kiss E."/>
            <person name="Drula E."/>
            <person name="Kohler A."/>
            <person name="Sanchez-Garcia M."/>
            <person name="Andreopoulos B."/>
            <person name="Barry K.W."/>
            <person name="Bonito G."/>
            <person name="Buee M."/>
            <person name="Carver A."/>
            <person name="Chen C."/>
            <person name="Cichocki N."/>
            <person name="Clum A."/>
            <person name="Culley D."/>
            <person name="Crous P.W."/>
            <person name="Fauchery L."/>
            <person name="Girlanda M."/>
            <person name="Hayes R."/>
            <person name="Keri Z."/>
            <person name="Labutti K."/>
            <person name="Lipzen A."/>
            <person name="Lombard V."/>
            <person name="Magnuson J."/>
            <person name="Maillard F."/>
            <person name="Morin E."/>
            <person name="Murat C."/>
            <person name="Nolan M."/>
            <person name="Ohm R."/>
            <person name="Pangilinan J."/>
            <person name="Pereira M."/>
            <person name="Perotto S."/>
            <person name="Peter M."/>
            <person name="Riley R."/>
            <person name="Sitrit Y."/>
            <person name="Stielow B."/>
            <person name="Szollosi G."/>
            <person name="Zifcakova L."/>
            <person name="Stursova M."/>
            <person name="Spatafora J.W."/>
            <person name="Tedersoo L."/>
            <person name="Vaario L.-M."/>
            <person name="Yamada A."/>
            <person name="Yan M."/>
            <person name="Wang P."/>
            <person name="Xu J."/>
            <person name="Bruns T."/>
            <person name="Baldrian P."/>
            <person name="Vilgalys R."/>
            <person name="Henrissat B."/>
            <person name="Grigoriev I.V."/>
            <person name="Hibbett D."/>
            <person name="Nagy L.G."/>
            <person name="Martin F.M."/>
        </authorList>
    </citation>
    <scope>NUCLEOTIDE SEQUENCE</scope>
    <source>
        <strain evidence="2">UH-Tt-Lm1</strain>
    </source>
</reference>
<keyword evidence="3" id="KW-1185">Reference proteome</keyword>
<gene>
    <name evidence="2" type="ORF">BJ322DRAFT_1209950</name>
</gene>
<feature type="compositionally biased region" description="Polar residues" evidence="1">
    <location>
        <begin position="765"/>
        <end position="774"/>
    </location>
</feature>
<reference evidence="2" key="1">
    <citation type="journal article" date="2020" name="Nat. Commun.">
        <title>Large-scale genome sequencing of mycorrhizal fungi provides insights into the early evolution of symbiotic traits.</title>
        <authorList>
            <person name="Miyauchi S."/>
            <person name="Kiss E."/>
            <person name="Kuo A."/>
            <person name="Drula E."/>
            <person name="Kohler A."/>
            <person name="Sanchez-Garcia M."/>
            <person name="Morin E."/>
            <person name="Andreopoulos B."/>
            <person name="Barry K.W."/>
            <person name="Bonito G."/>
            <person name="Buee M."/>
            <person name="Carver A."/>
            <person name="Chen C."/>
            <person name="Cichocki N."/>
            <person name="Clum A."/>
            <person name="Culley D."/>
            <person name="Crous P.W."/>
            <person name="Fauchery L."/>
            <person name="Girlanda M."/>
            <person name="Hayes R.D."/>
            <person name="Keri Z."/>
            <person name="LaButti K."/>
            <person name="Lipzen A."/>
            <person name="Lombard V."/>
            <person name="Magnuson J."/>
            <person name="Maillard F."/>
            <person name="Murat C."/>
            <person name="Nolan M."/>
            <person name="Ohm R.A."/>
            <person name="Pangilinan J."/>
            <person name="Pereira M.F."/>
            <person name="Perotto S."/>
            <person name="Peter M."/>
            <person name="Pfister S."/>
            <person name="Riley R."/>
            <person name="Sitrit Y."/>
            <person name="Stielow J.B."/>
            <person name="Szollosi G."/>
            <person name="Zifcakova L."/>
            <person name="Stursova M."/>
            <person name="Spatafora J.W."/>
            <person name="Tedersoo L."/>
            <person name="Vaario L.M."/>
            <person name="Yamada A."/>
            <person name="Yan M."/>
            <person name="Wang P."/>
            <person name="Xu J."/>
            <person name="Bruns T."/>
            <person name="Baldrian P."/>
            <person name="Vilgalys R."/>
            <person name="Dunand C."/>
            <person name="Henrissat B."/>
            <person name="Grigoriev I.V."/>
            <person name="Hibbett D."/>
            <person name="Nagy L.G."/>
            <person name="Martin F.M."/>
        </authorList>
    </citation>
    <scope>NUCLEOTIDE SEQUENCE</scope>
    <source>
        <strain evidence="2">UH-Tt-Lm1</strain>
    </source>
</reference>
<feature type="compositionally biased region" description="Low complexity" evidence="1">
    <location>
        <begin position="138"/>
        <end position="152"/>
    </location>
</feature>
<dbReference type="PANTHER" id="PTHR38696">
    <property type="entry name" value="MEDIATOR OF RNA POLYMERASE II TRANSCRIPTION SUBUNIT 13"/>
    <property type="match status" value="1"/>
</dbReference>
<sequence length="921" mass="101074">MNQDFTPRKEFLRQPSQPLNSFALLTFSSSSLVRLYSFPPPVVTTLRRVLQHRNAVSTYREDAPNGYCEFSLGGKPWSNAKSVRSERLVVNILAVVLHHGYSLVSPLDYGRETDDRLALAFSKTLAPIPRSSGSLSNQTSSPSPFRTFSSQSPGPISPSHTGLYVVPFAVSFASATIMRVILPPRDSTPAILQAVRGSWPRGVISEKKVGDSAYEFKLRGYRWFQEDTFAVDSLRHILNLLESLDSHAFTLLASLTLSRHSRVKDLWIFTGSSDEPQEDIKAIGDTALLDTPPTSPSDPGSRFMHTKAATTTMPGANSRLANHARSASEGTRQSLSPGRLRESQFDPGFPWKRGSPRMRLPSPIRSPDLERIELASFISGSDNMTGVGAGTAVLAQKPDIYPTFAGFPISDPLTPSTDQTVQVGSRLSTRPRVPPLISPPNNPLVSPPPGPILPPLRRAFSEDSYIADRPYSDGAQYLDVSPPNPFPAAVSTPSSSKHATPPIDQPQTPSPPSSPSPPPVPDFNYRMTTASGHTGHTVSALLGPNAFGVRSDGASDTATGFRDSAYTTGTSTNEWKNEVPIRWTHSSHSRRDSSKGHESANNHLLPGAWDPIPLEEKEEDVEAGFSDSGHDFPIPSYRRQRTPERHNADSPRSPEIIEQEDMGRLGSVGVVGVYGDYEPTERKERKPSKTIPPQEGRPLRISESSVTRVPPNKLKRLSEGWVMVNVQNPRRRPPSPEEPVPVPTRRQDVSSRSRAQRMHRGRSYSDPQLRQTAEQSERGQHVRPRPSQSQKNLSSKDGARKPGGDRDRGGHRDKDNDRVGNGNGHHRPTPRRTSGSNLPQNASRGTTSHAAKAIAMIDAAGSKEKGYRDNDDHNYATYPGIGQNSTSPGQRTLKKLLNRGETVEKSERKSSKKTKKHTSSR</sequence>
<organism evidence="2 3">
    <name type="scientific">Thelephora terrestris</name>
    <dbReference type="NCBI Taxonomy" id="56493"/>
    <lineage>
        <taxon>Eukaryota</taxon>
        <taxon>Fungi</taxon>
        <taxon>Dikarya</taxon>
        <taxon>Basidiomycota</taxon>
        <taxon>Agaricomycotina</taxon>
        <taxon>Agaricomycetes</taxon>
        <taxon>Thelephorales</taxon>
        <taxon>Thelephoraceae</taxon>
        <taxon>Thelephora</taxon>
    </lineage>
</organism>
<feature type="compositionally biased region" description="Basic and acidic residues" evidence="1">
    <location>
        <begin position="861"/>
        <end position="874"/>
    </location>
</feature>
<accession>A0A9P6HGX2</accession>
<feature type="compositionally biased region" description="Pro residues" evidence="1">
    <location>
        <begin position="508"/>
        <end position="521"/>
    </location>
</feature>
<feature type="region of interest" description="Disordered" evidence="1">
    <location>
        <begin position="322"/>
        <end position="364"/>
    </location>
</feature>
<dbReference type="Proteomes" id="UP000736335">
    <property type="component" value="Unassembled WGS sequence"/>
</dbReference>
<feature type="compositionally biased region" description="Basic residues" evidence="1">
    <location>
        <begin position="910"/>
        <end position="921"/>
    </location>
</feature>
<feature type="compositionally biased region" description="Basic and acidic residues" evidence="1">
    <location>
        <begin position="797"/>
        <end position="818"/>
    </location>
</feature>
<feature type="region of interest" description="Disordered" evidence="1">
    <location>
        <begin position="129"/>
        <end position="154"/>
    </location>
</feature>
<feature type="region of interest" description="Disordered" evidence="1">
    <location>
        <begin position="426"/>
        <end position="457"/>
    </location>
</feature>
<feature type="compositionally biased region" description="Polar residues" evidence="1">
    <location>
        <begin position="565"/>
        <end position="574"/>
    </location>
</feature>
<dbReference type="EMBL" id="WIUZ02000005">
    <property type="protein sequence ID" value="KAF9786967.1"/>
    <property type="molecule type" value="Genomic_DNA"/>
</dbReference>
<feature type="region of interest" description="Disordered" evidence="1">
    <location>
        <begin position="552"/>
        <end position="661"/>
    </location>
</feature>
<feature type="compositionally biased region" description="Polar residues" evidence="1">
    <location>
        <begin position="786"/>
        <end position="795"/>
    </location>
</feature>
<feature type="compositionally biased region" description="Polar residues" evidence="1">
    <location>
        <begin position="831"/>
        <end position="849"/>
    </location>
</feature>
<evidence type="ECO:0000313" key="3">
    <source>
        <dbReference type="Proteomes" id="UP000736335"/>
    </source>
</evidence>
<feature type="compositionally biased region" description="Pro residues" evidence="1">
    <location>
        <begin position="432"/>
        <end position="454"/>
    </location>
</feature>
<feature type="region of interest" description="Disordered" evidence="1">
    <location>
        <begin position="676"/>
        <end position="921"/>
    </location>
</feature>